<feature type="chain" id="PRO_5046112182" evidence="2">
    <location>
        <begin position="21"/>
        <end position="640"/>
    </location>
</feature>
<dbReference type="SUPFAM" id="SSF82171">
    <property type="entry name" value="DPP6 N-terminal domain-like"/>
    <property type="match status" value="1"/>
</dbReference>
<sequence>MSRMLWALVLCQCVVMSAAATTAAKVPVEAFSQLPQFTRPSLSPSGNRIAYLHNAQQPEVTVMGWKDRTTGEQGYLFSSDNLNARINWLRWVNESTILFSVRFADNRGGVDTKETRLLSINVEHENPEPTVLIKPHSFRDHISQFQDKVIDDLPDDPDHVLIEVDLDVQNQPSVYKLNVHTGAKSRVEKGKRQIRWFMTDQQHRVRLGEKLSYRTGEAVIYVRQANSEEWQSLYEYDALKAPGIEPLGFDLDPNILYFAVFENDRKVIKSMDLRSKEQTLVYKDPDYDADGRLIYSSATGEVIGITHLNSPTGRIYWKGDRQRLLDGLNKALPEFDNYLVDFSRDERVYLMYSETSNMPGAYFLGDRDKGTLELVFEQYPEIPTDLGTQRLVTYQARDGVSIEGYLSRPAGQDGPVPTILHPHGGPGARDVSGFDYWTSYFLSRGYAVFRPNFRGSTGYGYTFAQQQMQGWGLAMQDDLTDAAHWLVEQGIAQKDRMCIVGASYGGYAALMATVKTPDLFQCAVSFAGVSDLPELISHHRRYVGLKFVRNQIGTDSDDMEARSPYYHAKSIKTPILLVHGEDDRVVDKRQSALMADALEDEDKDVEYILLPQGDHYLSIQGNRHRFFRAMDAFLHTHLAK</sequence>
<gene>
    <name evidence="4" type="ORF">LJ739_12125</name>
</gene>
<dbReference type="PANTHER" id="PTHR42776">
    <property type="entry name" value="SERINE PEPTIDASE S9 FAMILY MEMBER"/>
    <property type="match status" value="1"/>
</dbReference>
<keyword evidence="2" id="KW-0732">Signal</keyword>
<dbReference type="SUPFAM" id="SSF53474">
    <property type="entry name" value="alpha/beta-Hydrolases"/>
    <property type="match status" value="1"/>
</dbReference>
<dbReference type="EMBL" id="JAJEWP010000003">
    <property type="protein sequence ID" value="MCC2616990.1"/>
    <property type="molecule type" value="Genomic_DNA"/>
</dbReference>
<protein>
    <submittedName>
        <fullName evidence="4">S9 family peptidase</fullName>
    </submittedName>
</protein>
<evidence type="ECO:0000256" key="2">
    <source>
        <dbReference type="SAM" id="SignalP"/>
    </source>
</evidence>
<dbReference type="Gene3D" id="3.40.50.1820">
    <property type="entry name" value="alpha/beta hydrolase"/>
    <property type="match status" value="1"/>
</dbReference>
<keyword evidence="1" id="KW-0378">Hydrolase</keyword>
<dbReference type="RefSeq" id="WP_229160858.1">
    <property type="nucleotide sequence ID" value="NZ_JAJEWP010000003.1"/>
</dbReference>
<proteinExistence type="predicted"/>
<evidence type="ECO:0000259" key="3">
    <source>
        <dbReference type="Pfam" id="PF00326"/>
    </source>
</evidence>
<dbReference type="Pfam" id="PF00326">
    <property type="entry name" value="Peptidase_S9"/>
    <property type="match status" value="1"/>
</dbReference>
<evidence type="ECO:0000313" key="4">
    <source>
        <dbReference type="EMBL" id="MCC2616990.1"/>
    </source>
</evidence>
<dbReference type="InterPro" id="IPR001375">
    <property type="entry name" value="Peptidase_S9_cat"/>
</dbReference>
<accession>A0ABS8G8W6</accession>
<comment type="caution">
    <text evidence="4">The sequence shown here is derived from an EMBL/GenBank/DDBJ whole genome shotgun (WGS) entry which is preliminary data.</text>
</comment>
<feature type="signal peptide" evidence="2">
    <location>
        <begin position="1"/>
        <end position="20"/>
    </location>
</feature>
<dbReference type="PANTHER" id="PTHR42776:SF27">
    <property type="entry name" value="DIPEPTIDYL PEPTIDASE FAMILY MEMBER 6"/>
    <property type="match status" value="1"/>
</dbReference>
<keyword evidence="5" id="KW-1185">Reference proteome</keyword>
<organism evidence="4 5">
    <name type="scientific">Fluctibacter halophilus</name>
    <dbReference type="NCBI Taxonomy" id="226011"/>
    <lineage>
        <taxon>Bacteria</taxon>
        <taxon>Pseudomonadati</taxon>
        <taxon>Pseudomonadota</taxon>
        <taxon>Gammaproteobacteria</taxon>
        <taxon>Alteromonadales</taxon>
        <taxon>Alteromonadaceae</taxon>
        <taxon>Fluctibacter</taxon>
    </lineage>
</organism>
<dbReference type="InterPro" id="IPR029058">
    <property type="entry name" value="AB_hydrolase_fold"/>
</dbReference>
<evidence type="ECO:0000256" key="1">
    <source>
        <dbReference type="ARBA" id="ARBA00022801"/>
    </source>
</evidence>
<feature type="domain" description="Peptidase S9 prolyl oligopeptidase catalytic" evidence="3">
    <location>
        <begin position="434"/>
        <end position="639"/>
    </location>
</feature>
<evidence type="ECO:0000313" key="5">
    <source>
        <dbReference type="Proteomes" id="UP001520878"/>
    </source>
</evidence>
<reference evidence="4 5" key="1">
    <citation type="submission" date="2021-10" db="EMBL/GenBank/DDBJ databases">
        <title>Draft genome of Aestuariibacter halophilus JC2043.</title>
        <authorList>
            <person name="Emsley S.A."/>
            <person name="Pfannmuller K.M."/>
            <person name="Ushijima B."/>
            <person name="Saw J.H."/>
            <person name="Videau P."/>
        </authorList>
    </citation>
    <scope>NUCLEOTIDE SEQUENCE [LARGE SCALE GENOMIC DNA]</scope>
    <source>
        <strain evidence="4 5">JC2043</strain>
    </source>
</reference>
<dbReference type="Proteomes" id="UP001520878">
    <property type="component" value="Unassembled WGS sequence"/>
</dbReference>
<name>A0ABS8G8W6_9ALTE</name>